<reference evidence="2" key="1">
    <citation type="submission" date="2016-11" db="EMBL/GenBank/DDBJ databases">
        <authorList>
            <person name="Jaros S."/>
            <person name="Januszkiewicz K."/>
            <person name="Wedrychowicz H."/>
        </authorList>
    </citation>
    <scope>NUCLEOTIDE SEQUENCE [LARGE SCALE GENOMIC DNA]</scope>
    <source>
        <strain evidence="2">CGMCC 4.3555</strain>
    </source>
</reference>
<proteinExistence type="predicted"/>
<accession>A0A9X8MIK4</accession>
<comment type="caution">
    <text evidence="1">The sequence shown here is derived from an EMBL/GenBank/DDBJ whole genome shotgun (WGS) entry which is preliminary data.</text>
</comment>
<dbReference type="EMBL" id="FRBK01000001">
    <property type="protein sequence ID" value="SHK74343.1"/>
    <property type="molecule type" value="Genomic_DNA"/>
</dbReference>
<dbReference type="AlphaFoldDB" id="A0A9X8MIK4"/>
<name>A0A9X8MIK4_9ACTN</name>
<sequence length="78" mass="8250">MSTGAPVVPAVGAYVVDTRDGRVGQVVGREGPRLRLRPVGGGREWECAPGAVRCATAGERLRAETGYANARSRGERAW</sequence>
<protein>
    <submittedName>
        <fullName evidence="1">Uncharacterized protein</fullName>
    </submittedName>
</protein>
<evidence type="ECO:0000313" key="2">
    <source>
        <dbReference type="Proteomes" id="UP000184388"/>
    </source>
</evidence>
<dbReference type="RefSeq" id="WP_420894761.1">
    <property type="nucleotide sequence ID" value="NZ_FRBK01000001.1"/>
</dbReference>
<evidence type="ECO:0000313" key="1">
    <source>
        <dbReference type="EMBL" id="SHK74343.1"/>
    </source>
</evidence>
<gene>
    <name evidence="1" type="ORF">SAMN05216268_101173</name>
</gene>
<organism evidence="1 2">
    <name type="scientific">Streptomyces yunnanensis</name>
    <dbReference type="NCBI Taxonomy" id="156453"/>
    <lineage>
        <taxon>Bacteria</taxon>
        <taxon>Bacillati</taxon>
        <taxon>Actinomycetota</taxon>
        <taxon>Actinomycetes</taxon>
        <taxon>Kitasatosporales</taxon>
        <taxon>Streptomycetaceae</taxon>
        <taxon>Streptomyces</taxon>
    </lineage>
</organism>
<dbReference type="Proteomes" id="UP000184388">
    <property type="component" value="Unassembled WGS sequence"/>
</dbReference>